<comment type="similarity">
    <text evidence="2">Belongs to the hyi family.</text>
</comment>
<dbReference type="GO" id="GO:0016853">
    <property type="term" value="F:isomerase activity"/>
    <property type="evidence" value="ECO:0007669"/>
    <property type="project" value="UniProtKB-KW"/>
</dbReference>
<sequence length="257" mass="28980">MMKHSYSVCMDAVFAGCDLKSSLEAIAQLGIRNYEIWSWWDKDIDLLRRETESLNLHLTAMCTKFISLVNSAERHAYIQALSETIQIAKQLQCTTIITQVGNEIPRLSRSLQHYNIVTGLKACVPLLQAAGITLVIEPLNTLVDHPGYFLWSSDEAFEIVGKVNSPHVKVLFDIYHQQVMEGHLAARIQQNIKHIGHFHAAGNPGRNELDYGEIHYPNLLRTIDSTGYNGYIGLEYIPLDDPLEGLKRLIINDPVNS</sequence>
<dbReference type="RefSeq" id="WP_132419011.1">
    <property type="nucleotide sequence ID" value="NZ_SKFG01000016.1"/>
</dbReference>
<dbReference type="Pfam" id="PF01261">
    <property type="entry name" value="AP_endonuc_2"/>
    <property type="match status" value="1"/>
</dbReference>
<feature type="active site" description="Proton donor/acceptor" evidence="3">
    <location>
        <position position="137"/>
    </location>
</feature>
<evidence type="ECO:0000313" key="6">
    <source>
        <dbReference type="Proteomes" id="UP000295418"/>
    </source>
</evidence>
<keyword evidence="6" id="KW-1185">Reference proteome</keyword>
<dbReference type="SUPFAM" id="SSF51658">
    <property type="entry name" value="Xylose isomerase-like"/>
    <property type="match status" value="1"/>
</dbReference>
<dbReference type="Gene3D" id="3.20.20.150">
    <property type="entry name" value="Divalent-metal-dependent TIM barrel enzymes"/>
    <property type="match status" value="1"/>
</dbReference>
<evidence type="ECO:0000256" key="3">
    <source>
        <dbReference type="PIRSR" id="PIRSR006241-50"/>
    </source>
</evidence>
<name>A0A4V6P6A4_9BACL</name>
<gene>
    <name evidence="5" type="ORF">E0485_15720</name>
</gene>
<evidence type="ECO:0000259" key="4">
    <source>
        <dbReference type="Pfam" id="PF01261"/>
    </source>
</evidence>
<reference evidence="5 6" key="1">
    <citation type="submission" date="2019-03" db="EMBL/GenBank/DDBJ databases">
        <authorList>
            <person name="Kim M.K.M."/>
        </authorList>
    </citation>
    <scope>NUCLEOTIDE SEQUENCE [LARGE SCALE GENOMIC DNA]</scope>
    <source>
        <strain evidence="5 6">18JY21-1</strain>
    </source>
</reference>
<dbReference type="AlphaFoldDB" id="A0A4V6P6A4"/>
<dbReference type="Proteomes" id="UP000295418">
    <property type="component" value="Unassembled WGS sequence"/>
</dbReference>
<evidence type="ECO:0000313" key="5">
    <source>
        <dbReference type="EMBL" id="TCZ75822.1"/>
    </source>
</evidence>
<protein>
    <submittedName>
        <fullName evidence="5">Glyoxylate-induced protein</fullName>
    </submittedName>
</protein>
<comment type="caution">
    <text evidence="5">The sequence shown here is derived from an EMBL/GenBank/DDBJ whole genome shotgun (WGS) entry which is preliminary data.</text>
</comment>
<dbReference type="InterPro" id="IPR036237">
    <property type="entry name" value="Xyl_isomerase-like_sf"/>
</dbReference>
<organism evidence="5 6">
    <name type="scientific">Paenibacillus albiflavus</name>
    <dbReference type="NCBI Taxonomy" id="2545760"/>
    <lineage>
        <taxon>Bacteria</taxon>
        <taxon>Bacillati</taxon>
        <taxon>Bacillota</taxon>
        <taxon>Bacilli</taxon>
        <taxon>Bacillales</taxon>
        <taxon>Paenibacillaceae</taxon>
        <taxon>Paenibacillus</taxon>
    </lineage>
</organism>
<dbReference type="PANTHER" id="PTHR43489">
    <property type="entry name" value="ISOMERASE"/>
    <property type="match status" value="1"/>
</dbReference>
<accession>A0A4V6P6A4</accession>
<proteinExistence type="inferred from homology"/>
<feature type="domain" description="Xylose isomerase-like TIM barrel" evidence="4">
    <location>
        <begin position="24"/>
        <end position="241"/>
    </location>
</feature>
<evidence type="ECO:0000256" key="2">
    <source>
        <dbReference type="PIRNR" id="PIRNR006241"/>
    </source>
</evidence>
<dbReference type="InterPro" id="IPR026040">
    <property type="entry name" value="HyI-like"/>
</dbReference>
<keyword evidence="1 2" id="KW-0413">Isomerase</keyword>
<dbReference type="EMBL" id="SKFG01000016">
    <property type="protein sequence ID" value="TCZ75822.1"/>
    <property type="molecule type" value="Genomic_DNA"/>
</dbReference>
<dbReference type="OrthoDB" id="9786584at2"/>
<feature type="active site" description="Proton donor/acceptor" evidence="3">
    <location>
        <position position="235"/>
    </location>
</feature>
<dbReference type="InterPro" id="IPR050417">
    <property type="entry name" value="Sugar_Epim/Isomerase"/>
</dbReference>
<evidence type="ECO:0000256" key="1">
    <source>
        <dbReference type="ARBA" id="ARBA00023235"/>
    </source>
</evidence>
<dbReference type="PANTHER" id="PTHR43489:SF3">
    <property type="entry name" value="XYLOSE ISOMERASE DOMAIN PROTEIN TIM BARREL"/>
    <property type="match status" value="1"/>
</dbReference>
<dbReference type="PIRSF" id="PIRSF006241">
    <property type="entry name" value="HyI"/>
    <property type="match status" value="1"/>
</dbReference>
<dbReference type="InterPro" id="IPR013022">
    <property type="entry name" value="Xyl_isomerase-like_TIM-brl"/>
</dbReference>